<name>A0A3S5BWD8_9FIRM</name>
<dbReference type="Gene3D" id="3.20.20.70">
    <property type="entry name" value="Aldolase class I"/>
    <property type="match status" value="1"/>
</dbReference>
<keyword evidence="4" id="KW-0521">NADP</keyword>
<comment type="cofactor">
    <cofactor evidence="1">
        <name>FMN</name>
        <dbReference type="ChEBI" id="CHEBI:58210"/>
    </cofactor>
</comment>
<dbReference type="KEGG" id="piv:NCTC13079_01107"/>
<dbReference type="Pfam" id="PF00724">
    <property type="entry name" value="Oxidored_FMN"/>
    <property type="match status" value="1"/>
</dbReference>
<accession>A0A3S5BWD8</accession>
<dbReference type="GO" id="GO:0010181">
    <property type="term" value="F:FMN binding"/>
    <property type="evidence" value="ECO:0007669"/>
    <property type="project" value="InterPro"/>
</dbReference>
<dbReference type="SUPFAM" id="SSF51395">
    <property type="entry name" value="FMN-linked oxidoreductases"/>
    <property type="match status" value="1"/>
</dbReference>
<dbReference type="InterPro" id="IPR044152">
    <property type="entry name" value="YqjM-like"/>
</dbReference>
<keyword evidence="8" id="KW-1185">Reference proteome</keyword>
<evidence type="ECO:0000313" key="8">
    <source>
        <dbReference type="Proteomes" id="UP000269544"/>
    </source>
</evidence>
<dbReference type="PANTHER" id="PTHR43303:SF4">
    <property type="entry name" value="NADPH DEHYDROGENASE C23G7.10C-RELATED"/>
    <property type="match status" value="1"/>
</dbReference>
<sequence length="313" mass="33646">MQYIETSIQAGVKIPTRIVMPPMASEGAEDGKIGASAVEFYRKCAKNPLFGLYIIEHNYVERAGQVSPKQMSLAEDGAIDSHKRLIDAMQSEAGDHKIFVQLNHAGRKSKLATPPVPLIGPSAEDGVREMNASDMARVQEKFVEAALRAEKAGYDGVEVHVAHGFLLNQFFSPLVNKRRDSYGEDRLAYPLEVFSAVKEALGNFPVAVRIGGLDFEDGGTEIADGVEAAKRFEAAGADLLDMTGGMNGYTRPGHSEPGWFSDLTAQTKAAVTTPVLLTGGVQTPEDAEALLATEKADLIGVGRAFLKNPDWGV</sequence>
<dbReference type="Proteomes" id="UP000269544">
    <property type="component" value="Chromosome"/>
</dbReference>
<evidence type="ECO:0000256" key="1">
    <source>
        <dbReference type="ARBA" id="ARBA00001917"/>
    </source>
</evidence>
<reference evidence="7 8" key="1">
    <citation type="submission" date="2018-12" db="EMBL/GenBank/DDBJ databases">
        <authorList>
            <consortium name="Pathogen Informatics"/>
        </authorList>
    </citation>
    <scope>NUCLEOTIDE SEQUENCE [LARGE SCALE GENOMIC DNA]</scope>
    <source>
        <strain evidence="7 8">NCTC13079</strain>
    </source>
</reference>
<keyword evidence="5 7" id="KW-0560">Oxidoreductase</keyword>
<dbReference type="CDD" id="cd02803">
    <property type="entry name" value="OYE_like_FMN_family"/>
    <property type="match status" value="1"/>
</dbReference>
<organism evidence="7 8">
    <name type="scientific">Aedoeadaptatus ivorii</name>
    <dbReference type="NCBI Taxonomy" id="54006"/>
    <lineage>
        <taxon>Bacteria</taxon>
        <taxon>Bacillati</taxon>
        <taxon>Bacillota</taxon>
        <taxon>Tissierellia</taxon>
        <taxon>Tissierellales</taxon>
        <taxon>Peptoniphilaceae</taxon>
        <taxon>Aedoeadaptatus</taxon>
    </lineage>
</organism>
<keyword evidence="2" id="KW-0285">Flavoprotein</keyword>
<dbReference type="InterPro" id="IPR013785">
    <property type="entry name" value="Aldolase_TIM"/>
</dbReference>
<dbReference type="EMBL" id="LR134523">
    <property type="protein sequence ID" value="VEJ35918.1"/>
    <property type="molecule type" value="Genomic_DNA"/>
</dbReference>
<dbReference type="InterPro" id="IPR001155">
    <property type="entry name" value="OxRdtase_FMN_N"/>
</dbReference>
<dbReference type="OrthoDB" id="9772736at2"/>
<gene>
    <name evidence="7" type="ORF">NCTC13079_01107</name>
</gene>
<dbReference type="EC" id="1.-.-.-" evidence="7"/>
<dbReference type="RefSeq" id="WP_126465670.1">
    <property type="nucleotide sequence ID" value="NZ_LR134523.1"/>
</dbReference>
<dbReference type="PANTHER" id="PTHR43303">
    <property type="entry name" value="NADPH DEHYDROGENASE C23G7.10C-RELATED"/>
    <property type="match status" value="1"/>
</dbReference>
<evidence type="ECO:0000256" key="5">
    <source>
        <dbReference type="ARBA" id="ARBA00023002"/>
    </source>
</evidence>
<evidence type="ECO:0000256" key="3">
    <source>
        <dbReference type="ARBA" id="ARBA00022643"/>
    </source>
</evidence>
<protein>
    <submittedName>
        <fullName evidence="7">NADH oxidase</fullName>
        <ecNumber evidence="7">1.-.-.-</ecNumber>
    </submittedName>
</protein>
<evidence type="ECO:0000256" key="4">
    <source>
        <dbReference type="ARBA" id="ARBA00022857"/>
    </source>
</evidence>
<proteinExistence type="predicted"/>
<evidence type="ECO:0000256" key="2">
    <source>
        <dbReference type="ARBA" id="ARBA00022630"/>
    </source>
</evidence>
<dbReference type="AlphaFoldDB" id="A0A3S5BWD8"/>
<dbReference type="GO" id="GO:0050661">
    <property type="term" value="F:NADP binding"/>
    <property type="evidence" value="ECO:0007669"/>
    <property type="project" value="InterPro"/>
</dbReference>
<keyword evidence="3" id="KW-0288">FMN</keyword>
<feature type="domain" description="NADH:flavin oxidoreductase/NADH oxidase N-terminal" evidence="6">
    <location>
        <begin position="13"/>
        <end position="311"/>
    </location>
</feature>
<evidence type="ECO:0000313" key="7">
    <source>
        <dbReference type="EMBL" id="VEJ35918.1"/>
    </source>
</evidence>
<dbReference type="GO" id="GO:0003959">
    <property type="term" value="F:NADPH dehydrogenase activity"/>
    <property type="evidence" value="ECO:0007669"/>
    <property type="project" value="InterPro"/>
</dbReference>
<evidence type="ECO:0000259" key="6">
    <source>
        <dbReference type="Pfam" id="PF00724"/>
    </source>
</evidence>